<accession>A0ACC2TPY0</accession>
<name>A0ACC2TPY0_9FUNG</name>
<proteinExistence type="predicted"/>
<sequence length="137" mass="14812">METSDIERDQQLFQEKDLIETNHLSPLSESNQLSHKPFGGNSPTPTPPLKLYWSLPQLPGPDTGHIYCFPNLKGLGDCGLRYFHPAIPNLWGARPDHGPASLDAQACQVQAVPARAGSPEPPHPSATSGVTEPTVAR</sequence>
<organism evidence="1 2">
    <name type="scientific">Entomophthora muscae</name>
    <dbReference type="NCBI Taxonomy" id="34485"/>
    <lineage>
        <taxon>Eukaryota</taxon>
        <taxon>Fungi</taxon>
        <taxon>Fungi incertae sedis</taxon>
        <taxon>Zoopagomycota</taxon>
        <taxon>Entomophthoromycotina</taxon>
        <taxon>Entomophthoromycetes</taxon>
        <taxon>Entomophthorales</taxon>
        <taxon>Entomophthoraceae</taxon>
        <taxon>Entomophthora</taxon>
    </lineage>
</organism>
<feature type="non-terminal residue" evidence="1">
    <location>
        <position position="137"/>
    </location>
</feature>
<comment type="caution">
    <text evidence="1">The sequence shown here is derived from an EMBL/GenBank/DDBJ whole genome shotgun (WGS) entry which is preliminary data.</text>
</comment>
<gene>
    <name evidence="1" type="ORF">DSO57_1023378</name>
</gene>
<protein>
    <submittedName>
        <fullName evidence="1">Uncharacterized protein</fullName>
    </submittedName>
</protein>
<evidence type="ECO:0000313" key="2">
    <source>
        <dbReference type="Proteomes" id="UP001165960"/>
    </source>
</evidence>
<reference evidence="1" key="1">
    <citation type="submission" date="2022-04" db="EMBL/GenBank/DDBJ databases">
        <title>Genome of the entomopathogenic fungus Entomophthora muscae.</title>
        <authorList>
            <person name="Elya C."/>
            <person name="Lovett B.R."/>
            <person name="Lee E."/>
            <person name="Macias A.M."/>
            <person name="Hajek A.E."/>
            <person name="De Bivort B.L."/>
            <person name="Kasson M.T."/>
            <person name="De Fine Licht H.H."/>
            <person name="Stajich J.E."/>
        </authorList>
    </citation>
    <scope>NUCLEOTIDE SEQUENCE</scope>
    <source>
        <strain evidence="1">Berkeley</strain>
    </source>
</reference>
<evidence type="ECO:0000313" key="1">
    <source>
        <dbReference type="EMBL" id="KAJ9076733.1"/>
    </source>
</evidence>
<dbReference type="EMBL" id="QTSX02002251">
    <property type="protein sequence ID" value="KAJ9076733.1"/>
    <property type="molecule type" value="Genomic_DNA"/>
</dbReference>
<dbReference type="Proteomes" id="UP001165960">
    <property type="component" value="Unassembled WGS sequence"/>
</dbReference>
<keyword evidence="2" id="KW-1185">Reference proteome</keyword>